<reference evidence="3" key="1">
    <citation type="journal article" date="2021" name="ISME J.">
        <title>Genomic evolution of the class Acidithiobacillia: deep-branching Proteobacteria living in extreme acidic conditions.</title>
        <authorList>
            <person name="Moya-Beltran A."/>
            <person name="Beard S."/>
            <person name="Rojas-Villalobos C."/>
            <person name="Issotta F."/>
            <person name="Gallardo Y."/>
            <person name="Ulloa R."/>
            <person name="Giaveno A."/>
            <person name="Degli Esposti M."/>
            <person name="Johnson D.B."/>
            <person name="Quatrini R."/>
        </authorList>
    </citation>
    <scope>NUCLEOTIDE SEQUENCE</scope>
    <source>
        <strain evidence="3">VAN18-1</strain>
    </source>
</reference>
<dbReference type="SUPFAM" id="SSF50037">
    <property type="entry name" value="C-terminal domain of transcriptional repressors"/>
    <property type="match status" value="1"/>
</dbReference>
<evidence type="ECO:0000256" key="1">
    <source>
        <dbReference type="ARBA" id="ARBA00023004"/>
    </source>
</evidence>
<dbReference type="InterPro" id="IPR007167">
    <property type="entry name" value="Fe-transptr_FeoA-like"/>
</dbReference>
<sequence>MEQRQCTQELRTLGQLSRGARGIIHAVRGTSNESKRLLVMGLRPGTAFILLLGPDRRGVVLDSAGTRIALGREWLEQIQIRPLSSFGED</sequence>
<name>A0AAE2YQU6_9PROT</name>
<evidence type="ECO:0000259" key="2">
    <source>
        <dbReference type="SMART" id="SM00899"/>
    </source>
</evidence>
<keyword evidence="1" id="KW-0408">Iron</keyword>
<dbReference type="InterPro" id="IPR008988">
    <property type="entry name" value="Transcriptional_repressor_C"/>
</dbReference>
<evidence type="ECO:0000313" key="4">
    <source>
        <dbReference type="Proteomes" id="UP001197378"/>
    </source>
</evidence>
<dbReference type="AlphaFoldDB" id="A0AAE2YQU6"/>
<dbReference type="RefSeq" id="WP_215872212.1">
    <property type="nucleotide sequence ID" value="NZ_JAAXYO010000145.1"/>
</dbReference>
<gene>
    <name evidence="3" type="ORF">HFQ13_09085</name>
</gene>
<feature type="domain" description="Ferrous iron transporter FeoA-like" evidence="2">
    <location>
        <begin position="11"/>
        <end position="82"/>
    </location>
</feature>
<proteinExistence type="predicted"/>
<dbReference type="InterPro" id="IPR038157">
    <property type="entry name" value="FeoA_core_dom"/>
</dbReference>
<dbReference type="EMBL" id="JAAXYO010000145">
    <property type="protein sequence ID" value="MBU2788353.1"/>
    <property type="molecule type" value="Genomic_DNA"/>
</dbReference>
<accession>A0AAE2YQU6</accession>
<dbReference type="Gene3D" id="2.30.30.90">
    <property type="match status" value="1"/>
</dbReference>
<evidence type="ECO:0000313" key="3">
    <source>
        <dbReference type="EMBL" id="MBU2788353.1"/>
    </source>
</evidence>
<dbReference type="GO" id="GO:0046914">
    <property type="term" value="F:transition metal ion binding"/>
    <property type="evidence" value="ECO:0007669"/>
    <property type="project" value="InterPro"/>
</dbReference>
<protein>
    <submittedName>
        <fullName evidence="3">Ferrous iron transport protein A</fullName>
    </submittedName>
</protein>
<organism evidence="3 4">
    <name type="scientific">Igneacidithiobacillus copahuensis</name>
    <dbReference type="NCBI Taxonomy" id="2724909"/>
    <lineage>
        <taxon>Bacteria</taxon>
        <taxon>Pseudomonadati</taxon>
        <taxon>Pseudomonadota</taxon>
        <taxon>Acidithiobacillia</taxon>
        <taxon>Acidithiobacillales</taxon>
        <taxon>Acidithiobacillaceae</taxon>
        <taxon>Igneacidithiobacillus</taxon>
    </lineage>
</organism>
<dbReference type="SMART" id="SM00899">
    <property type="entry name" value="FeoA"/>
    <property type="match status" value="1"/>
</dbReference>
<keyword evidence="4" id="KW-1185">Reference proteome</keyword>
<comment type="caution">
    <text evidence="3">The sequence shown here is derived from an EMBL/GenBank/DDBJ whole genome shotgun (WGS) entry which is preliminary data.</text>
</comment>
<dbReference type="Pfam" id="PF04023">
    <property type="entry name" value="FeoA"/>
    <property type="match status" value="1"/>
</dbReference>
<dbReference type="Proteomes" id="UP001197378">
    <property type="component" value="Unassembled WGS sequence"/>
</dbReference>